<dbReference type="Pfam" id="PF16107">
    <property type="entry name" value="DUF4825"/>
    <property type="match status" value="1"/>
</dbReference>
<name>A0A9D2TNW0_9FIRM</name>
<reference evidence="2" key="2">
    <citation type="submission" date="2021-04" db="EMBL/GenBank/DDBJ databases">
        <authorList>
            <person name="Gilroy R."/>
        </authorList>
    </citation>
    <scope>NUCLEOTIDE SEQUENCE</scope>
    <source>
        <strain evidence="2">CHK196-7946</strain>
    </source>
</reference>
<accession>A0A9D2TNW0</accession>
<feature type="domain" description="DUF4825" evidence="1">
    <location>
        <begin position="6"/>
        <end position="66"/>
    </location>
</feature>
<dbReference type="InterPro" id="IPR032250">
    <property type="entry name" value="DUF4825"/>
</dbReference>
<protein>
    <submittedName>
        <fullName evidence="2">DUF4825 domain-containing protein</fullName>
    </submittedName>
</protein>
<dbReference type="Proteomes" id="UP000823902">
    <property type="component" value="Unassembled WGS sequence"/>
</dbReference>
<proteinExistence type="predicted"/>
<comment type="caution">
    <text evidence="2">The sequence shown here is derived from an EMBL/GenBank/DDBJ whole genome shotgun (WGS) entry which is preliminary data.</text>
</comment>
<gene>
    <name evidence="2" type="ORF">H9697_12010</name>
</gene>
<dbReference type="EMBL" id="DWVY01000059">
    <property type="protein sequence ID" value="HJC75643.1"/>
    <property type="molecule type" value="Genomic_DNA"/>
</dbReference>
<sequence>MPLSEYGFVFEIDSQNCGVTIDYHFTDWYGNENLYTERALVYNSVSIFALIENLKYITFNFSGSSYSVTRDAIENNYPNYNDIFTDNSIDIGNFRQYVEQKMNDRLFVSNIFRIFEKE</sequence>
<evidence type="ECO:0000313" key="3">
    <source>
        <dbReference type="Proteomes" id="UP000823902"/>
    </source>
</evidence>
<evidence type="ECO:0000313" key="2">
    <source>
        <dbReference type="EMBL" id="HJC75643.1"/>
    </source>
</evidence>
<reference evidence="2" key="1">
    <citation type="journal article" date="2021" name="PeerJ">
        <title>Extensive microbial diversity within the chicken gut microbiome revealed by metagenomics and culture.</title>
        <authorList>
            <person name="Gilroy R."/>
            <person name="Ravi A."/>
            <person name="Getino M."/>
            <person name="Pursley I."/>
            <person name="Horton D.L."/>
            <person name="Alikhan N.F."/>
            <person name="Baker D."/>
            <person name="Gharbi K."/>
            <person name="Hall N."/>
            <person name="Watson M."/>
            <person name="Adriaenssens E.M."/>
            <person name="Foster-Nyarko E."/>
            <person name="Jarju S."/>
            <person name="Secka A."/>
            <person name="Antonio M."/>
            <person name="Oren A."/>
            <person name="Chaudhuri R.R."/>
            <person name="La Ragione R."/>
            <person name="Hildebrand F."/>
            <person name="Pallen M.J."/>
        </authorList>
    </citation>
    <scope>NUCLEOTIDE SEQUENCE</scope>
    <source>
        <strain evidence="2">CHK196-7946</strain>
    </source>
</reference>
<dbReference type="AlphaFoldDB" id="A0A9D2TNW0"/>
<evidence type="ECO:0000259" key="1">
    <source>
        <dbReference type="Pfam" id="PF16107"/>
    </source>
</evidence>
<organism evidence="2 3">
    <name type="scientific">Candidatus Mediterraneibacter faecavium</name>
    <dbReference type="NCBI Taxonomy" id="2838668"/>
    <lineage>
        <taxon>Bacteria</taxon>
        <taxon>Bacillati</taxon>
        <taxon>Bacillota</taxon>
        <taxon>Clostridia</taxon>
        <taxon>Lachnospirales</taxon>
        <taxon>Lachnospiraceae</taxon>
        <taxon>Mediterraneibacter</taxon>
    </lineage>
</organism>